<dbReference type="Proteomes" id="UP000001542">
    <property type="component" value="Unassembled WGS sequence"/>
</dbReference>
<protein>
    <submittedName>
        <fullName evidence="4">Ankyrin repeat protein, putative</fullName>
    </submittedName>
</protein>
<proteinExistence type="predicted"/>
<dbReference type="SUPFAM" id="SSF48403">
    <property type="entry name" value="Ankyrin repeat"/>
    <property type="match status" value="1"/>
</dbReference>
<dbReference type="PANTHER" id="PTHR24189">
    <property type="entry name" value="MYOTROPHIN"/>
    <property type="match status" value="1"/>
</dbReference>
<reference evidence="4" key="1">
    <citation type="submission" date="2006-10" db="EMBL/GenBank/DDBJ databases">
        <authorList>
            <person name="Amadeo P."/>
            <person name="Zhao Q."/>
            <person name="Wortman J."/>
            <person name="Fraser-Liggett C."/>
            <person name="Carlton J."/>
        </authorList>
    </citation>
    <scope>NUCLEOTIDE SEQUENCE</scope>
    <source>
        <strain evidence="4">G3</strain>
    </source>
</reference>
<keyword evidence="5" id="KW-1185">Reference proteome</keyword>
<dbReference type="VEuPathDB" id="TrichDB:TVAGG3_0077110"/>
<dbReference type="EMBL" id="DS113392">
    <property type="protein sequence ID" value="EAY07767.1"/>
    <property type="molecule type" value="Genomic_DNA"/>
</dbReference>
<evidence type="ECO:0000256" key="1">
    <source>
        <dbReference type="ARBA" id="ARBA00022737"/>
    </source>
</evidence>
<keyword evidence="2 3" id="KW-0040">ANK repeat</keyword>
<dbReference type="SMART" id="SM00248">
    <property type="entry name" value="ANK"/>
    <property type="match status" value="1"/>
</dbReference>
<feature type="repeat" description="ANK" evidence="3">
    <location>
        <begin position="18"/>
        <end position="50"/>
    </location>
</feature>
<dbReference type="InParanoid" id="A2EHS7"/>
<evidence type="ECO:0000313" key="4">
    <source>
        <dbReference type="EMBL" id="EAY07767.1"/>
    </source>
</evidence>
<dbReference type="PANTHER" id="PTHR24189:SF50">
    <property type="entry name" value="ANKYRIN REPEAT AND SOCS BOX PROTEIN 2"/>
    <property type="match status" value="1"/>
</dbReference>
<evidence type="ECO:0000256" key="3">
    <source>
        <dbReference type="PROSITE-ProRule" id="PRU00023"/>
    </source>
</evidence>
<evidence type="ECO:0000256" key="2">
    <source>
        <dbReference type="ARBA" id="ARBA00023043"/>
    </source>
</evidence>
<dbReference type="KEGG" id="tva:4765662"/>
<dbReference type="Gene3D" id="1.25.40.20">
    <property type="entry name" value="Ankyrin repeat-containing domain"/>
    <property type="match status" value="1"/>
</dbReference>
<keyword evidence="1" id="KW-0677">Repeat</keyword>
<dbReference type="SMR" id="A2EHS7"/>
<name>A2EHS7_TRIV3</name>
<dbReference type="RefSeq" id="XP_001319990.1">
    <property type="nucleotide sequence ID" value="XM_001319955.1"/>
</dbReference>
<dbReference type="VEuPathDB" id="TrichDB:TVAG_000510"/>
<sequence>MVVFLLSHGANINAKDDNESTSLHHAAGNNRKEMTELLLSHGSNINEKIKMEKPLFILQHVLIQKK</sequence>
<dbReference type="AlphaFoldDB" id="A2EHS7"/>
<dbReference type="InterPro" id="IPR036770">
    <property type="entry name" value="Ankyrin_rpt-contain_sf"/>
</dbReference>
<dbReference type="InterPro" id="IPR050745">
    <property type="entry name" value="Multifunctional_regulatory"/>
</dbReference>
<feature type="repeat" description="ANK" evidence="3">
    <location>
        <begin position="1"/>
        <end position="17"/>
    </location>
</feature>
<organism evidence="4 5">
    <name type="scientific">Trichomonas vaginalis (strain ATCC PRA-98 / G3)</name>
    <dbReference type="NCBI Taxonomy" id="412133"/>
    <lineage>
        <taxon>Eukaryota</taxon>
        <taxon>Metamonada</taxon>
        <taxon>Parabasalia</taxon>
        <taxon>Trichomonadida</taxon>
        <taxon>Trichomonadidae</taxon>
        <taxon>Trichomonas</taxon>
    </lineage>
</organism>
<dbReference type="InterPro" id="IPR002110">
    <property type="entry name" value="Ankyrin_rpt"/>
</dbReference>
<dbReference type="Pfam" id="PF12796">
    <property type="entry name" value="Ank_2"/>
    <property type="match status" value="1"/>
</dbReference>
<dbReference type="PROSITE" id="PS50088">
    <property type="entry name" value="ANK_REPEAT"/>
    <property type="match status" value="2"/>
</dbReference>
<accession>A2EHS7</accession>
<evidence type="ECO:0000313" key="5">
    <source>
        <dbReference type="Proteomes" id="UP000001542"/>
    </source>
</evidence>
<gene>
    <name evidence="4" type="ORF">TVAG_000510</name>
</gene>
<reference evidence="4" key="2">
    <citation type="journal article" date="2007" name="Science">
        <title>Draft genome sequence of the sexually transmitted pathogen Trichomonas vaginalis.</title>
        <authorList>
            <person name="Carlton J.M."/>
            <person name="Hirt R.P."/>
            <person name="Silva J.C."/>
            <person name="Delcher A.L."/>
            <person name="Schatz M."/>
            <person name="Zhao Q."/>
            <person name="Wortman J.R."/>
            <person name="Bidwell S.L."/>
            <person name="Alsmark U.C.M."/>
            <person name="Besteiro S."/>
            <person name="Sicheritz-Ponten T."/>
            <person name="Noel C.J."/>
            <person name="Dacks J.B."/>
            <person name="Foster P.G."/>
            <person name="Simillion C."/>
            <person name="Van de Peer Y."/>
            <person name="Miranda-Saavedra D."/>
            <person name="Barton G.J."/>
            <person name="Westrop G.D."/>
            <person name="Mueller S."/>
            <person name="Dessi D."/>
            <person name="Fiori P.L."/>
            <person name="Ren Q."/>
            <person name="Paulsen I."/>
            <person name="Zhang H."/>
            <person name="Bastida-Corcuera F.D."/>
            <person name="Simoes-Barbosa A."/>
            <person name="Brown M.T."/>
            <person name="Hayes R.D."/>
            <person name="Mukherjee M."/>
            <person name="Okumura C.Y."/>
            <person name="Schneider R."/>
            <person name="Smith A.J."/>
            <person name="Vanacova S."/>
            <person name="Villalvazo M."/>
            <person name="Haas B.J."/>
            <person name="Pertea M."/>
            <person name="Feldblyum T.V."/>
            <person name="Utterback T.R."/>
            <person name="Shu C.L."/>
            <person name="Osoegawa K."/>
            <person name="de Jong P.J."/>
            <person name="Hrdy I."/>
            <person name="Horvathova L."/>
            <person name="Zubacova Z."/>
            <person name="Dolezal P."/>
            <person name="Malik S.B."/>
            <person name="Logsdon J.M. Jr."/>
            <person name="Henze K."/>
            <person name="Gupta A."/>
            <person name="Wang C.C."/>
            <person name="Dunne R.L."/>
            <person name="Upcroft J.A."/>
            <person name="Upcroft P."/>
            <person name="White O."/>
            <person name="Salzberg S.L."/>
            <person name="Tang P."/>
            <person name="Chiu C.-H."/>
            <person name="Lee Y.-S."/>
            <person name="Embley T.M."/>
            <person name="Coombs G.H."/>
            <person name="Mottram J.C."/>
            <person name="Tachezy J."/>
            <person name="Fraser-Liggett C.M."/>
            <person name="Johnson P.J."/>
        </authorList>
    </citation>
    <scope>NUCLEOTIDE SEQUENCE [LARGE SCALE GENOMIC DNA]</scope>
    <source>
        <strain evidence="4">G3</strain>
    </source>
</reference>
<dbReference type="PROSITE" id="PS50297">
    <property type="entry name" value="ANK_REP_REGION"/>
    <property type="match status" value="1"/>
</dbReference>